<evidence type="ECO:0000313" key="2">
    <source>
        <dbReference type="EMBL" id="MBT1687169.1"/>
    </source>
</evidence>
<evidence type="ECO:0008006" key="4">
    <source>
        <dbReference type="Google" id="ProtNLM"/>
    </source>
</evidence>
<reference evidence="2 3" key="1">
    <citation type="submission" date="2021-05" db="EMBL/GenBank/DDBJ databases">
        <title>A Polyphasic approach of four new species of the genus Ohtaekwangia: Ohtaekwangia histidinii sp. nov., Ohtaekwangia cretensis sp. nov., Ohtaekwangia indiensis sp. nov., Ohtaekwangia reichenbachii sp. nov. from diverse environment.</title>
        <authorList>
            <person name="Octaviana S."/>
        </authorList>
    </citation>
    <scope>NUCLEOTIDE SEQUENCE [LARGE SCALE GENOMIC DNA]</scope>
    <source>
        <strain evidence="2 3">PWU37</strain>
    </source>
</reference>
<gene>
    <name evidence="2" type="ORF">KK078_11395</name>
</gene>
<comment type="caution">
    <text evidence="2">The sequence shown here is derived from an EMBL/GenBank/DDBJ whole genome shotgun (WGS) entry which is preliminary data.</text>
</comment>
<keyword evidence="3" id="KW-1185">Reference proteome</keyword>
<evidence type="ECO:0000256" key="1">
    <source>
        <dbReference type="SAM" id="Phobius"/>
    </source>
</evidence>
<accession>A0AAP2GDA8</accession>
<feature type="transmembrane region" description="Helical" evidence="1">
    <location>
        <begin position="16"/>
        <end position="35"/>
    </location>
</feature>
<dbReference type="AlphaFoldDB" id="A0AAP2GDA8"/>
<sequence length="90" mass="10361">MSTVEKETGLFTKRTLLGFVCFTVFIVILALLFPFDHYRNGINNYQKKDYPAAYASLAKVTLEDPNYIRAAAILVKIKPKMDSLRRMEKL</sequence>
<keyword evidence="1" id="KW-1133">Transmembrane helix</keyword>
<organism evidence="2 3">
    <name type="scientific">Dawidia soli</name>
    <dbReference type="NCBI Taxonomy" id="2782352"/>
    <lineage>
        <taxon>Bacteria</taxon>
        <taxon>Pseudomonadati</taxon>
        <taxon>Bacteroidota</taxon>
        <taxon>Cytophagia</taxon>
        <taxon>Cytophagales</taxon>
        <taxon>Chryseotaleaceae</taxon>
        <taxon>Dawidia</taxon>
    </lineage>
</organism>
<dbReference type="RefSeq" id="WP_254090402.1">
    <property type="nucleotide sequence ID" value="NZ_JAHESC010000014.1"/>
</dbReference>
<evidence type="ECO:0000313" key="3">
    <source>
        <dbReference type="Proteomes" id="UP001319180"/>
    </source>
</evidence>
<keyword evidence="1" id="KW-0472">Membrane</keyword>
<protein>
    <recommendedName>
        <fullName evidence="4">Tetratricopeptide repeat protein</fullName>
    </recommendedName>
</protein>
<proteinExistence type="predicted"/>
<dbReference type="EMBL" id="JAHESC010000014">
    <property type="protein sequence ID" value="MBT1687169.1"/>
    <property type="molecule type" value="Genomic_DNA"/>
</dbReference>
<name>A0AAP2GDA8_9BACT</name>
<keyword evidence="1" id="KW-0812">Transmembrane</keyword>
<dbReference type="Proteomes" id="UP001319180">
    <property type="component" value="Unassembled WGS sequence"/>
</dbReference>